<comment type="caution">
    <text evidence="2">The sequence shown here is derived from an EMBL/GenBank/DDBJ whole genome shotgun (WGS) entry which is preliminary data.</text>
</comment>
<evidence type="ECO:0000313" key="3">
    <source>
        <dbReference type="Proteomes" id="UP001501624"/>
    </source>
</evidence>
<keyword evidence="3" id="KW-1185">Reference proteome</keyword>
<feature type="compositionally biased region" description="Basic residues" evidence="1">
    <location>
        <begin position="74"/>
        <end position="87"/>
    </location>
</feature>
<feature type="region of interest" description="Disordered" evidence="1">
    <location>
        <begin position="64"/>
        <end position="98"/>
    </location>
</feature>
<organism evidence="2 3">
    <name type="scientific">Amycolatopsis tucumanensis</name>
    <dbReference type="NCBI Taxonomy" id="401106"/>
    <lineage>
        <taxon>Bacteria</taxon>
        <taxon>Bacillati</taxon>
        <taxon>Actinomycetota</taxon>
        <taxon>Actinomycetes</taxon>
        <taxon>Pseudonocardiales</taxon>
        <taxon>Pseudonocardiaceae</taxon>
        <taxon>Amycolatopsis</taxon>
    </lineage>
</organism>
<dbReference type="Proteomes" id="UP001501624">
    <property type="component" value="Unassembled WGS sequence"/>
</dbReference>
<gene>
    <name evidence="2" type="ORF">GCM10022380_56840</name>
</gene>
<proteinExistence type="predicted"/>
<reference evidence="3" key="1">
    <citation type="journal article" date="2019" name="Int. J. Syst. Evol. Microbiol.">
        <title>The Global Catalogue of Microorganisms (GCM) 10K type strain sequencing project: providing services to taxonomists for standard genome sequencing and annotation.</title>
        <authorList>
            <consortium name="The Broad Institute Genomics Platform"/>
            <consortium name="The Broad Institute Genome Sequencing Center for Infectious Disease"/>
            <person name="Wu L."/>
            <person name="Ma J."/>
        </authorList>
    </citation>
    <scope>NUCLEOTIDE SEQUENCE [LARGE SCALE GENOMIC DNA]</scope>
    <source>
        <strain evidence="3">JCM 17017</strain>
    </source>
</reference>
<accession>A0ABP7J0P6</accession>
<evidence type="ECO:0000313" key="2">
    <source>
        <dbReference type="EMBL" id="GAA3830843.1"/>
    </source>
</evidence>
<dbReference type="EMBL" id="BAABCM010000009">
    <property type="protein sequence ID" value="GAA3830843.1"/>
    <property type="molecule type" value="Genomic_DNA"/>
</dbReference>
<evidence type="ECO:0000256" key="1">
    <source>
        <dbReference type="SAM" id="MobiDB-lite"/>
    </source>
</evidence>
<sequence>MNPSQRRRGVPPRTPLVAKSRVKAVCGASDVGDVEAAVVRVRGHHDWCRAWAVTAERAEAIAIPGGTAREPAQRARRFPHERKKRPRAGLAGASRKRNRQARVILRSTYCRMPPLR</sequence>
<protein>
    <submittedName>
        <fullName evidence="2">Uncharacterized protein</fullName>
    </submittedName>
</protein>
<name>A0ABP7J0P6_9PSEU</name>